<proteinExistence type="predicted"/>
<gene>
    <name evidence="2" type="ORF">ACFP1K_13495</name>
</gene>
<organism evidence="2 3">
    <name type="scientific">Sphaerisporangium aureirubrum</name>
    <dbReference type="NCBI Taxonomy" id="1544736"/>
    <lineage>
        <taxon>Bacteria</taxon>
        <taxon>Bacillati</taxon>
        <taxon>Actinomycetota</taxon>
        <taxon>Actinomycetes</taxon>
        <taxon>Streptosporangiales</taxon>
        <taxon>Streptosporangiaceae</taxon>
        <taxon>Sphaerisporangium</taxon>
    </lineage>
</organism>
<evidence type="ECO:0000256" key="1">
    <source>
        <dbReference type="SAM" id="SignalP"/>
    </source>
</evidence>
<accession>A0ABW1NH16</accession>
<keyword evidence="1" id="KW-0732">Signal</keyword>
<protein>
    <submittedName>
        <fullName evidence="2">Uncharacterized protein</fullName>
    </submittedName>
</protein>
<evidence type="ECO:0000313" key="2">
    <source>
        <dbReference type="EMBL" id="MFC6082173.1"/>
    </source>
</evidence>
<comment type="caution">
    <text evidence="2">The sequence shown here is derived from an EMBL/GenBank/DDBJ whole genome shotgun (WGS) entry which is preliminary data.</text>
</comment>
<feature type="chain" id="PRO_5045457284" evidence="1">
    <location>
        <begin position="30"/>
        <end position="109"/>
    </location>
</feature>
<name>A0ABW1NH16_9ACTN</name>
<reference evidence="3" key="1">
    <citation type="journal article" date="2019" name="Int. J. Syst. Evol. Microbiol.">
        <title>The Global Catalogue of Microorganisms (GCM) 10K type strain sequencing project: providing services to taxonomists for standard genome sequencing and annotation.</title>
        <authorList>
            <consortium name="The Broad Institute Genomics Platform"/>
            <consortium name="The Broad Institute Genome Sequencing Center for Infectious Disease"/>
            <person name="Wu L."/>
            <person name="Ma J."/>
        </authorList>
    </citation>
    <scope>NUCLEOTIDE SEQUENCE [LARGE SCALE GENOMIC DNA]</scope>
    <source>
        <strain evidence="3">JCM 30346</strain>
    </source>
</reference>
<sequence>MRVSIGRKAVLTALGATLVGGLLPAAAPAAGAFAWNCRRVIAQDVRWFAYSTGTTTNPPHSLPNGRLFKSFGVANGRYSAQIVTPYAAAGWVTADSQYVTQVPDSTCNW</sequence>
<feature type="signal peptide" evidence="1">
    <location>
        <begin position="1"/>
        <end position="29"/>
    </location>
</feature>
<dbReference type="Proteomes" id="UP001596137">
    <property type="component" value="Unassembled WGS sequence"/>
</dbReference>
<dbReference type="RefSeq" id="WP_380751634.1">
    <property type="nucleotide sequence ID" value="NZ_JBHSRF010000015.1"/>
</dbReference>
<keyword evidence="3" id="KW-1185">Reference proteome</keyword>
<dbReference type="InterPro" id="IPR006311">
    <property type="entry name" value="TAT_signal"/>
</dbReference>
<dbReference type="PROSITE" id="PS51318">
    <property type="entry name" value="TAT"/>
    <property type="match status" value="1"/>
</dbReference>
<evidence type="ECO:0000313" key="3">
    <source>
        <dbReference type="Proteomes" id="UP001596137"/>
    </source>
</evidence>
<dbReference type="EMBL" id="JBHSRF010000015">
    <property type="protein sequence ID" value="MFC6082173.1"/>
    <property type="molecule type" value="Genomic_DNA"/>
</dbReference>